<dbReference type="EMBL" id="JAKKPZ010000002">
    <property type="protein sequence ID" value="KAI1726084.1"/>
    <property type="molecule type" value="Genomic_DNA"/>
</dbReference>
<organism evidence="12 13">
    <name type="scientific">Ditylenchus destructor</name>
    <dbReference type="NCBI Taxonomy" id="166010"/>
    <lineage>
        <taxon>Eukaryota</taxon>
        <taxon>Metazoa</taxon>
        <taxon>Ecdysozoa</taxon>
        <taxon>Nematoda</taxon>
        <taxon>Chromadorea</taxon>
        <taxon>Rhabditida</taxon>
        <taxon>Tylenchina</taxon>
        <taxon>Tylenchomorpha</taxon>
        <taxon>Sphaerularioidea</taxon>
        <taxon>Anguinidae</taxon>
        <taxon>Anguininae</taxon>
        <taxon>Ditylenchus</taxon>
    </lineage>
</organism>
<dbReference type="PROSITE" id="PS51362">
    <property type="entry name" value="TGF_BETA_2"/>
    <property type="match status" value="1"/>
</dbReference>
<evidence type="ECO:0000313" key="13">
    <source>
        <dbReference type="Proteomes" id="UP001201812"/>
    </source>
</evidence>
<evidence type="ECO:0000256" key="6">
    <source>
        <dbReference type="ARBA" id="ARBA00023157"/>
    </source>
</evidence>
<evidence type="ECO:0000313" key="12">
    <source>
        <dbReference type="EMBL" id="KAI1726084.1"/>
    </source>
</evidence>
<protein>
    <submittedName>
        <fullName evidence="12">Transforming growth factor beta like domain-containing protein</fullName>
    </submittedName>
</protein>
<keyword evidence="7" id="KW-0325">Glycoprotein</keyword>
<dbReference type="GO" id="GO:0008083">
    <property type="term" value="F:growth factor activity"/>
    <property type="evidence" value="ECO:0007669"/>
    <property type="project" value="UniProtKB-KW"/>
</dbReference>
<dbReference type="InterPro" id="IPR001839">
    <property type="entry name" value="TGF-b_C"/>
</dbReference>
<evidence type="ECO:0000256" key="3">
    <source>
        <dbReference type="ARBA" id="ARBA00022525"/>
    </source>
</evidence>
<reference evidence="12" key="1">
    <citation type="submission" date="2022-01" db="EMBL/GenBank/DDBJ databases">
        <title>Genome Sequence Resource for Two Populations of Ditylenchus destructor, the Migratory Endoparasitic Phytonematode.</title>
        <authorList>
            <person name="Zhang H."/>
            <person name="Lin R."/>
            <person name="Xie B."/>
        </authorList>
    </citation>
    <scope>NUCLEOTIDE SEQUENCE</scope>
    <source>
        <strain evidence="12">BazhouSP</strain>
    </source>
</reference>
<evidence type="ECO:0000256" key="7">
    <source>
        <dbReference type="ARBA" id="ARBA00023180"/>
    </source>
</evidence>
<name>A0AAD4NBV8_9BILA</name>
<dbReference type="GO" id="GO:0005615">
    <property type="term" value="C:extracellular space"/>
    <property type="evidence" value="ECO:0007669"/>
    <property type="project" value="TreeGrafter"/>
</dbReference>
<feature type="region of interest" description="Disordered" evidence="9">
    <location>
        <begin position="255"/>
        <end position="282"/>
    </location>
</feature>
<comment type="similarity">
    <text evidence="2 8">Belongs to the TGF-beta family.</text>
</comment>
<dbReference type="PROSITE" id="PS00250">
    <property type="entry name" value="TGF_BETA_1"/>
    <property type="match status" value="1"/>
</dbReference>
<dbReference type="FunFam" id="2.10.90.10:FF:000001">
    <property type="entry name" value="Bone morphogenetic protein 4"/>
    <property type="match status" value="1"/>
</dbReference>
<keyword evidence="13" id="KW-1185">Reference proteome</keyword>
<evidence type="ECO:0000256" key="2">
    <source>
        <dbReference type="ARBA" id="ARBA00006656"/>
    </source>
</evidence>
<dbReference type="InterPro" id="IPR015615">
    <property type="entry name" value="TGF-beta-rel"/>
</dbReference>
<dbReference type="PANTHER" id="PTHR11848">
    <property type="entry name" value="TGF-BETA FAMILY"/>
    <property type="match status" value="1"/>
</dbReference>
<feature type="chain" id="PRO_5042262998" evidence="10">
    <location>
        <begin position="23"/>
        <end position="496"/>
    </location>
</feature>
<accession>A0AAD4NBV8</accession>
<evidence type="ECO:0000256" key="4">
    <source>
        <dbReference type="ARBA" id="ARBA00022729"/>
    </source>
</evidence>
<gene>
    <name evidence="12" type="ORF">DdX_02778</name>
</gene>
<evidence type="ECO:0000256" key="8">
    <source>
        <dbReference type="RuleBase" id="RU000354"/>
    </source>
</evidence>
<evidence type="ECO:0000256" key="5">
    <source>
        <dbReference type="ARBA" id="ARBA00023030"/>
    </source>
</evidence>
<dbReference type="GO" id="GO:0005125">
    <property type="term" value="F:cytokine activity"/>
    <property type="evidence" value="ECO:0007669"/>
    <property type="project" value="TreeGrafter"/>
</dbReference>
<keyword evidence="5 8" id="KW-0339">Growth factor</keyword>
<dbReference type="Proteomes" id="UP001201812">
    <property type="component" value="Unassembled WGS sequence"/>
</dbReference>
<keyword evidence="6" id="KW-1015">Disulfide bond</keyword>
<evidence type="ECO:0000256" key="10">
    <source>
        <dbReference type="SAM" id="SignalP"/>
    </source>
</evidence>
<feature type="domain" description="TGF-beta family profile" evidence="11">
    <location>
        <begin position="373"/>
        <end position="496"/>
    </location>
</feature>
<evidence type="ECO:0000256" key="9">
    <source>
        <dbReference type="SAM" id="MobiDB-lite"/>
    </source>
</evidence>
<dbReference type="Pfam" id="PF00019">
    <property type="entry name" value="TGF_beta"/>
    <property type="match status" value="1"/>
</dbReference>
<sequence length="496" mass="57584">MATHSLPCIAILLFSIFYDVSTRYTNDDAIVVQNPDYKNLIKPTFDSKNLPNDNYKSKSRGNRAQLEFMQKLFYQFKEDVSSLKGGNTVKSFRPFIEKNNKCGGHNGLMFWLDSLEPDDEILHAYLHFYRPPRFDYHKSVLWKSKNLEAKSLFPFKVEAIYDCKLAVKLNRSGNIEHNWISFDVKKFLQGSLNNNMSSMLFKISHNDKLLSESQLMHLLRHQLPFLTVFTNSAGMQRKIGPFELPLSEKDHTRLKRTKRDIQNYPENDRRPNRIRYSKKRQADGDTYYSYDVTENRTPSKTRQLVPKLRAEFRTFRPAGPKILTPRKQKSRLRKFPYYDLSDPMMGFGKEKLRSSKPNRMPLSSATRLPFEDVSKINEINLDTADQDNDVTKCKRRSLKINFRDIGWSKWIIAPESFEAGYCDGSCERPLSKDINPSNHAIMQSLLRASSPENSHLPQPCCAPDSMDSLTLLYYDENDNVVLKNYPNMIINSCGCV</sequence>
<evidence type="ECO:0000259" key="11">
    <source>
        <dbReference type="PROSITE" id="PS51362"/>
    </source>
</evidence>
<keyword evidence="3" id="KW-0964">Secreted</keyword>
<keyword evidence="4 10" id="KW-0732">Signal</keyword>
<dbReference type="SUPFAM" id="SSF57501">
    <property type="entry name" value="Cystine-knot cytokines"/>
    <property type="match status" value="1"/>
</dbReference>
<dbReference type="SMART" id="SM00204">
    <property type="entry name" value="TGFB"/>
    <property type="match status" value="1"/>
</dbReference>
<evidence type="ECO:0000256" key="1">
    <source>
        <dbReference type="ARBA" id="ARBA00004613"/>
    </source>
</evidence>
<feature type="signal peptide" evidence="10">
    <location>
        <begin position="1"/>
        <end position="22"/>
    </location>
</feature>
<dbReference type="InterPro" id="IPR017948">
    <property type="entry name" value="TGFb_CS"/>
</dbReference>
<dbReference type="Gene3D" id="2.10.90.10">
    <property type="entry name" value="Cystine-knot cytokines"/>
    <property type="match status" value="1"/>
</dbReference>
<dbReference type="InterPro" id="IPR029034">
    <property type="entry name" value="Cystine-knot_cytokine"/>
</dbReference>
<comment type="caution">
    <text evidence="12">The sequence shown here is derived from an EMBL/GenBank/DDBJ whole genome shotgun (WGS) entry which is preliminary data.</text>
</comment>
<comment type="subcellular location">
    <subcellularLocation>
        <location evidence="1">Secreted</location>
    </subcellularLocation>
</comment>
<proteinExistence type="inferred from homology"/>
<dbReference type="AlphaFoldDB" id="A0AAD4NBV8"/>
<dbReference type="PRINTS" id="PR00669">
    <property type="entry name" value="INHIBINA"/>
</dbReference>